<evidence type="ECO:0000256" key="1">
    <source>
        <dbReference type="ARBA" id="ARBA00009155"/>
    </source>
</evidence>
<dbReference type="GO" id="GO:0000178">
    <property type="term" value="C:exosome (RNase complex)"/>
    <property type="evidence" value="ECO:0007669"/>
    <property type="project" value="UniProtKB-KW"/>
</dbReference>
<dbReference type="HAMAP" id="MF_00623">
    <property type="entry name" value="Exosome_Rrp4"/>
    <property type="match status" value="1"/>
</dbReference>
<dbReference type="InterPro" id="IPR012340">
    <property type="entry name" value="NA-bd_OB-fold"/>
</dbReference>
<keyword evidence="2 5" id="KW-0963">Cytoplasm</keyword>
<dbReference type="InterPro" id="IPR003029">
    <property type="entry name" value="S1_domain"/>
</dbReference>
<accession>A0A497F670</accession>
<dbReference type="SMART" id="SM00322">
    <property type="entry name" value="KH"/>
    <property type="match status" value="1"/>
</dbReference>
<dbReference type="Gene3D" id="2.40.50.140">
    <property type="entry name" value="Nucleic acid-binding proteins"/>
    <property type="match status" value="1"/>
</dbReference>
<evidence type="ECO:0000256" key="4">
    <source>
        <dbReference type="ARBA" id="ARBA00022884"/>
    </source>
</evidence>
<dbReference type="PANTHER" id="PTHR21321:SF4">
    <property type="entry name" value="EXOSOME COMPLEX COMPONENT RRP4"/>
    <property type="match status" value="1"/>
</dbReference>
<dbReference type="AlphaFoldDB" id="A0A497F670"/>
<dbReference type="GO" id="GO:0008143">
    <property type="term" value="F:poly(A) binding"/>
    <property type="evidence" value="ECO:0007669"/>
    <property type="project" value="InterPro"/>
</dbReference>
<dbReference type="GO" id="GO:0005737">
    <property type="term" value="C:cytoplasm"/>
    <property type="evidence" value="ECO:0007669"/>
    <property type="project" value="UniProtKB-SubCell"/>
</dbReference>
<dbReference type="GO" id="GO:0071051">
    <property type="term" value="P:poly(A)-dependent snoRNA 3'-end processing"/>
    <property type="evidence" value="ECO:0007669"/>
    <property type="project" value="TreeGrafter"/>
</dbReference>
<organism evidence="7 8">
    <name type="scientific">Thermoproteota archaeon</name>
    <dbReference type="NCBI Taxonomy" id="2056631"/>
    <lineage>
        <taxon>Archaea</taxon>
        <taxon>Thermoproteota</taxon>
    </lineage>
</organism>
<dbReference type="PROSITE" id="PS50126">
    <property type="entry name" value="S1"/>
    <property type="match status" value="1"/>
</dbReference>
<dbReference type="SUPFAM" id="SSF50249">
    <property type="entry name" value="Nucleic acid-binding proteins"/>
    <property type="match status" value="1"/>
</dbReference>
<dbReference type="SUPFAM" id="SSF110324">
    <property type="entry name" value="Ribosomal L27 protein-like"/>
    <property type="match status" value="1"/>
</dbReference>
<evidence type="ECO:0000313" key="8">
    <source>
        <dbReference type="Proteomes" id="UP000269499"/>
    </source>
</evidence>
<dbReference type="Pfam" id="PF15985">
    <property type="entry name" value="KH_6"/>
    <property type="match status" value="1"/>
</dbReference>
<evidence type="ECO:0000313" key="7">
    <source>
        <dbReference type="EMBL" id="RLE54811.1"/>
    </source>
</evidence>
<dbReference type="GO" id="GO:0071034">
    <property type="term" value="P:CUT catabolic process"/>
    <property type="evidence" value="ECO:0007669"/>
    <property type="project" value="TreeGrafter"/>
</dbReference>
<dbReference type="Pfam" id="PF22625">
    <property type="entry name" value="ECR1_N_2"/>
    <property type="match status" value="1"/>
</dbReference>
<dbReference type="GO" id="GO:0034475">
    <property type="term" value="P:U4 snRNA 3'-end processing"/>
    <property type="evidence" value="ECO:0007669"/>
    <property type="project" value="TreeGrafter"/>
</dbReference>
<sequence>MGRWGGSSLTVHVDRRKLVLPGELLAEGRFEAGPNTYREGDKIYSAVVGLAEIKNKVVSVIALKGCYIPKVGDVVIGVITDYSPTSWQVDINSPYTATLQVVDALPRPIDPAKENIRKYFDVGDVIVGEVIVFDKTRNPMLTTKGKGYGKLTGGRLLEISPTKVPRLIGRRGSMINMIKKELGCQVIVGQNGRVWISAKNSKYEDIAVKVVRKVEMEAQIPGLTERVRKMIKEEKSRIESGS</sequence>
<dbReference type="Proteomes" id="UP000269499">
    <property type="component" value="Unassembled WGS sequence"/>
</dbReference>
<dbReference type="SMART" id="SM00316">
    <property type="entry name" value="S1"/>
    <property type="match status" value="1"/>
</dbReference>
<comment type="subunit">
    <text evidence="5">Component of the archaeal exosome complex. Forms a trimer of Rrp4 and/or Csl4 subunits. The trimer associates with an hexameric ring-like arrangement composed of 3 Rrp41-Rrp42 heterodimers.</text>
</comment>
<dbReference type="PANTHER" id="PTHR21321">
    <property type="entry name" value="PNAS-3 RELATED"/>
    <property type="match status" value="1"/>
</dbReference>
<dbReference type="InterPro" id="IPR004087">
    <property type="entry name" value="KH_dom"/>
</dbReference>
<keyword evidence="4 5" id="KW-0694">RNA-binding</keyword>
<evidence type="ECO:0000256" key="3">
    <source>
        <dbReference type="ARBA" id="ARBA00022835"/>
    </source>
</evidence>
<dbReference type="NCBIfam" id="NF003181">
    <property type="entry name" value="PRK04163.1-1"/>
    <property type="match status" value="1"/>
</dbReference>
<comment type="caution">
    <text evidence="7">The sequence shown here is derived from an EMBL/GenBank/DDBJ whole genome shotgun (WGS) entry which is preliminary data.</text>
</comment>
<dbReference type="Pfam" id="PF21266">
    <property type="entry name" value="S1_RRP4"/>
    <property type="match status" value="1"/>
</dbReference>
<dbReference type="InterPro" id="IPR026699">
    <property type="entry name" value="Exosome_RNA_bind1/RRP40/RRP4"/>
</dbReference>
<dbReference type="InterPro" id="IPR036612">
    <property type="entry name" value="KH_dom_type_1_sf"/>
</dbReference>
<dbReference type="InterPro" id="IPR048565">
    <property type="entry name" value="S1_RRP4"/>
</dbReference>
<dbReference type="InterPro" id="IPR023474">
    <property type="entry name" value="Rrp4"/>
</dbReference>
<dbReference type="Gene3D" id="2.40.50.100">
    <property type="match status" value="1"/>
</dbReference>
<evidence type="ECO:0000256" key="2">
    <source>
        <dbReference type="ARBA" id="ARBA00022490"/>
    </source>
</evidence>
<feature type="domain" description="S1 motif" evidence="6">
    <location>
        <begin position="72"/>
        <end position="144"/>
    </location>
</feature>
<name>A0A497F670_9CREN</name>
<dbReference type="GO" id="GO:0000467">
    <property type="term" value="P:exonucleolytic trimming to generate mature 3'-end of 5.8S rRNA from tricistronic rRNA transcript (SSU-rRNA, 5.8S rRNA, LSU-rRNA)"/>
    <property type="evidence" value="ECO:0007669"/>
    <property type="project" value="TreeGrafter"/>
</dbReference>
<evidence type="ECO:0000256" key="5">
    <source>
        <dbReference type="HAMAP-Rule" id="MF_00623"/>
    </source>
</evidence>
<dbReference type="Gene3D" id="3.30.1370.10">
    <property type="entry name" value="K Homology domain, type 1"/>
    <property type="match status" value="1"/>
</dbReference>
<evidence type="ECO:0000259" key="6">
    <source>
        <dbReference type="PROSITE" id="PS50126"/>
    </source>
</evidence>
<comment type="function">
    <text evidence="5">Non-catalytic component of the exosome, which is a complex involved in RNA degradation. Increases the RNA binding and the efficiency of RNA degradation. Confers strong poly(A) specificity to the exosome.</text>
</comment>
<dbReference type="EMBL" id="QMRA01000015">
    <property type="protein sequence ID" value="RLE54811.1"/>
    <property type="molecule type" value="Genomic_DNA"/>
</dbReference>
<reference evidence="7 8" key="1">
    <citation type="submission" date="2018-06" db="EMBL/GenBank/DDBJ databases">
        <title>Extensive metabolic versatility and redundancy in microbially diverse, dynamic hydrothermal sediments.</title>
        <authorList>
            <person name="Dombrowski N."/>
            <person name="Teske A."/>
            <person name="Baker B.J."/>
        </authorList>
    </citation>
    <scope>NUCLEOTIDE SEQUENCE [LARGE SCALE GENOMIC DNA]</scope>
    <source>
        <strain evidence="7">B20_G2</strain>
    </source>
</reference>
<keyword evidence="3 5" id="KW-0271">Exosome</keyword>
<comment type="similarity">
    <text evidence="1 5">Belongs to the RRP4 family.</text>
</comment>
<comment type="subcellular location">
    <subcellularLocation>
        <location evidence="5">Cytoplasm</location>
    </subcellularLocation>
</comment>
<proteinExistence type="inferred from homology"/>
<protein>
    <recommendedName>
        <fullName evidence="5">Exosome complex component Rrp4</fullName>
    </recommendedName>
</protein>
<dbReference type="SUPFAM" id="SSF54791">
    <property type="entry name" value="Eukaryotic type KH-domain (KH-domain type I)"/>
    <property type="match status" value="1"/>
</dbReference>
<dbReference type="CDD" id="cd22524">
    <property type="entry name" value="KH-I_Rrp4_prokar"/>
    <property type="match status" value="1"/>
</dbReference>
<dbReference type="InterPro" id="IPR054371">
    <property type="entry name" value="RRP4_N"/>
</dbReference>
<dbReference type="InterPro" id="IPR004088">
    <property type="entry name" value="KH_dom_type_1"/>
</dbReference>
<dbReference type="CDD" id="cd05789">
    <property type="entry name" value="S1_Rrp4"/>
    <property type="match status" value="1"/>
</dbReference>
<gene>
    <name evidence="5" type="primary">rrp4</name>
    <name evidence="7" type="ORF">DRJ26_01440</name>
</gene>